<sequence>MAWRHRLMAFWVALVKGNESFLQTPFFERKKCSHLLEDHQGDRQPQLLVLLQFLVVINSNPSASPVAFQPPITRSASSSDNKLAKKASPTRRLSGTVKVFHIENGFGKVNDVDIKGSEAFLQTLFFERFNNVARTQHLVALTMLMEFLIVLDSGFGIGRIIKNPLIRYFNKMMEVRGLVAVVKLASPCSFPIVQFHSFLSESDFVFAQFHSFLS</sequence>
<reference evidence="2" key="1">
    <citation type="journal article" date="2023" name="G3 (Bethesda)">
        <title>Genome assembly and association tests identify interacting loci associated with vigor, precocity, and sex in interspecific pistachio rootstocks.</title>
        <authorList>
            <person name="Palmer W."/>
            <person name="Jacygrad E."/>
            <person name="Sagayaradj S."/>
            <person name="Cavanaugh K."/>
            <person name="Han R."/>
            <person name="Bertier L."/>
            <person name="Beede B."/>
            <person name="Kafkas S."/>
            <person name="Golino D."/>
            <person name="Preece J."/>
            <person name="Michelmore R."/>
        </authorList>
    </citation>
    <scope>NUCLEOTIDE SEQUENCE [LARGE SCALE GENOMIC DNA]</scope>
</reference>
<comment type="caution">
    <text evidence="1">The sequence shown here is derived from an EMBL/GenBank/DDBJ whole genome shotgun (WGS) entry which is preliminary data.</text>
</comment>
<keyword evidence="2" id="KW-1185">Reference proteome</keyword>
<evidence type="ECO:0000313" key="1">
    <source>
        <dbReference type="EMBL" id="KAJ0095633.1"/>
    </source>
</evidence>
<proteinExistence type="predicted"/>
<name>A0ACC1B9Y0_9ROSI</name>
<dbReference type="Proteomes" id="UP001164250">
    <property type="component" value="Chromosome 6"/>
</dbReference>
<organism evidence="1 2">
    <name type="scientific">Pistacia atlantica</name>
    <dbReference type="NCBI Taxonomy" id="434234"/>
    <lineage>
        <taxon>Eukaryota</taxon>
        <taxon>Viridiplantae</taxon>
        <taxon>Streptophyta</taxon>
        <taxon>Embryophyta</taxon>
        <taxon>Tracheophyta</taxon>
        <taxon>Spermatophyta</taxon>
        <taxon>Magnoliopsida</taxon>
        <taxon>eudicotyledons</taxon>
        <taxon>Gunneridae</taxon>
        <taxon>Pentapetalae</taxon>
        <taxon>rosids</taxon>
        <taxon>malvids</taxon>
        <taxon>Sapindales</taxon>
        <taxon>Anacardiaceae</taxon>
        <taxon>Pistacia</taxon>
    </lineage>
</organism>
<evidence type="ECO:0000313" key="2">
    <source>
        <dbReference type="Proteomes" id="UP001164250"/>
    </source>
</evidence>
<gene>
    <name evidence="1" type="ORF">Patl1_15733</name>
</gene>
<protein>
    <submittedName>
        <fullName evidence="1">Uncharacterized protein</fullName>
    </submittedName>
</protein>
<dbReference type="EMBL" id="CM047902">
    <property type="protein sequence ID" value="KAJ0095633.1"/>
    <property type="molecule type" value="Genomic_DNA"/>
</dbReference>
<accession>A0ACC1B9Y0</accession>